<dbReference type="EMBL" id="JBHSKF010000011">
    <property type="protein sequence ID" value="MFC5289426.1"/>
    <property type="molecule type" value="Genomic_DNA"/>
</dbReference>
<sequence length="73" mass="7829">MRVLIINDDVNTMPVVAHALMAVCGASGAQAWEWTQHVHLTGHAEVANALDPDAAEAVALRLLRYGVRAMVLP</sequence>
<organism evidence="2 3">
    <name type="scientific">Actinokineospora guangxiensis</name>
    <dbReference type="NCBI Taxonomy" id="1490288"/>
    <lineage>
        <taxon>Bacteria</taxon>
        <taxon>Bacillati</taxon>
        <taxon>Actinomycetota</taxon>
        <taxon>Actinomycetes</taxon>
        <taxon>Pseudonocardiales</taxon>
        <taxon>Pseudonocardiaceae</taxon>
        <taxon>Actinokineospora</taxon>
    </lineage>
</organism>
<dbReference type="Proteomes" id="UP001596157">
    <property type="component" value="Unassembled WGS sequence"/>
</dbReference>
<name>A0ABW0ET87_9PSEU</name>
<accession>A0ABW0ET87</accession>
<protein>
    <submittedName>
        <fullName evidence="2">ATP-dependent Clp protease adaptor ClpS</fullName>
    </submittedName>
</protein>
<evidence type="ECO:0000313" key="3">
    <source>
        <dbReference type="Proteomes" id="UP001596157"/>
    </source>
</evidence>
<comment type="caution">
    <text evidence="2">The sequence shown here is derived from an EMBL/GenBank/DDBJ whole genome shotgun (WGS) entry which is preliminary data.</text>
</comment>
<dbReference type="Pfam" id="PF02617">
    <property type="entry name" value="ClpS"/>
    <property type="match status" value="1"/>
</dbReference>
<evidence type="ECO:0000313" key="2">
    <source>
        <dbReference type="EMBL" id="MFC5289426.1"/>
    </source>
</evidence>
<proteinExistence type="predicted"/>
<evidence type="ECO:0000259" key="1">
    <source>
        <dbReference type="Pfam" id="PF02617"/>
    </source>
</evidence>
<dbReference type="InterPro" id="IPR003769">
    <property type="entry name" value="ClpS_core"/>
</dbReference>
<keyword evidence="2" id="KW-0378">Hydrolase</keyword>
<dbReference type="InterPro" id="IPR014719">
    <property type="entry name" value="Ribosomal_bL12_C/ClpS-like"/>
</dbReference>
<dbReference type="Gene3D" id="3.30.1390.10">
    <property type="match status" value="1"/>
</dbReference>
<feature type="domain" description="Adaptor protein ClpS core" evidence="1">
    <location>
        <begin position="2"/>
        <end position="56"/>
    </location>
</feature>
<dbReference type="GO" id="GO:0008233">
    <property type="term" value="F:peptidase activity"/>
    <property type="evidence" value="ECO:0007669"/>
    <property type="project" value="UniProtKB-KW"/>
</dbReference>
<gene>
    <name evidence="2" type="ORF">ACFPM7_20435</name>
</gene>
<keyword evidence="2" id="KW-0645">Protease</keyword>
<dbReference type="GO" id="GO:0006508">
    <property type="term" value="P:proteolysis"/>
    <property type="evidence" value="ECO:0007669"/>
    <property type="project" value="UniProtKB-KW"/>
</dbReference>
<reference evidence="3" key="1">
    <citation type="journal article" date="2019" name="Int. J. Syst. Evol. Microbiol.">
        <title>The Global Catalogue of Microorganisms (GCM) 10K type strain sequencing project: providing services to taxonomists for standard genome sequencing and annotation.</title>
        <authorList>
            <consortium name="The Broad Institute Genomics Platform"/>
            <consortium name="The Broad Institute Genome Sequencing Center for Infectious Disease"/>
            <person name="Wu L."/>
            <person name="Ma J."/>
        </authorList>
    </citation>
    <scope>NUCLEOTIDE SEQUENCE [LARGE SCALE GENOMIC DNA]</scope>
    <source>
        <strain evidence="3">CCUG 59778</strain>
    </source>
</reference>
<dbReference type="RefSeq" id="WP_378249275.1">
    <property type="nucleotide sequence ID" value="NZ_JBHSKF010000011.1"/>
</dbReference>
<keyword evidence="3" id="KW-1185">Reference proteome</keyword>
<dbReference type="SUPFAM" id="SSF54736">
    <property type="entry name" value="ClpS-like"/>
    <property type="match status" value="1"/>
</dbReference>